<dbReference type="SUPFAM" id="SSF53056">
    <property type="entry name" value="beta-carbonic anhydrase, cab"/>
    <property type="match status" value="1"/>
</dbReference>
<protein>
    <recommendedName>
        <fullName evidence="2">carbonic anhydrase</fullName>
        <ecNumber evidence="2">4.2.1.1</ecNumber>
    </recommendedName>
</protein>
<comment type="caution">
    <text evidence="7">The sequence shown here is derived from an EMBL/GenBank/DDBJ whole genome shotgun (WGS) entry which is preliminary data.</text>
</comment>
<evidence type="ECO:0000256" key="6">
    <source>
        <dbReference type="PIRSR" id="PIRSR601765-1"/>
    </source>
</evidence>
<evidence type="ECO:0000256" key="3">
    <source>
        <dbReference type="ARBA" id="ARBA00022723"/>
    </source>
</evidence>
<feature type="binding site" evidence="6">
    <location>
        <position position="99"/>
    </location>
    <ligand>
        <name>Zn(2+)</name>
        <dbReference type="ChEBI" id="CHEBI:29105"/>
    </ligand>
</feature>
<dbReference type="SMART" id="SM00947">
    <property type="entry name" value="Pro_CA"/>
    <property type="match status" value="1"/>
</dbReference>
<keyword evidence="8" id="KW-1185">Reference proteome</keyword>
<dbReference type="InterPro" id="IPR036874">
    <property type="entry name" value="Carbonic_anhydrase_sf"/>
</dbReference>
<dbReference type="GO" id="GO:0008270">
    <property type="term" value="F:zinc ion binding"/>
    <property type="evidence" value="ECO:0007669"/>
    <property type="project" value="InterPro"/>
</dbReference>
<dbReference type="Gene3D" id="3.40.1050.10">
    <property type="entry name" value="Carbonic anhydrase"/>
    <property type="match status" value="1"/>
</dbReference>
<dbReference type="InterPro" id="IPR001765">
    <property type="entry name" value="Carbonic_anhydrase"/>
</dbReference>
<evidence type="ECO:0000256" key="5">
    <source>
        <dbReference type="ARBA" id="ARBA00048348"/>
    </source>
</evidence>
<dbReference type="EMBL" id="CAJEWE010000011">
    <property type="protein sequence ID" value="CAD2080079.1"/>
    <property type="molecule type" value="Genomic_DNA"/>
</dbReference>
<evidence type="ECO:0000256" key="1">
    <source>
        <dbReference type="ARBA" id="ARBA00006217"/>
    </source>
</evidence>
<keyword evidence="4 6" id="KW-0862">Zinc</keyword>
<dbReference type="Pfam" id="PF00484">
    <property type="entry name" value="Pro_CA"/>
    <property type="match status" value="1"/>
</dbReference>
<feature type="binding site" evidence="6">
    <location>
        <position position="96"/>
    </location>
    <ligand>
        <name>Zn(2+)</name>
        <dbReference type="ChEBI" id="CHEBI:29105"/>
    </ligand>
</feature>
<evidence type="ECO:0000313" key="7">
    <source>
        <dbReference type="EMBL" id="CAD2080079.1"/>
    </source>
</evidence>
<comment type="cofactor">
    <cofactor evidence="6">
        <name>Zn(2+)</name>
        <dbReference type="ChEBI" id="CHEBI:29105"/>
    </cofactor>
    <text evidence="6">Binds 1 zinc ion per subunit.</text>
</comment>
<dbReference type="CDD" id="cd03379">
    <property type="entry name" value="beta_CA_cladeD"/>
    <property type="match status" value="1"/>
</dbReference>
<dbReference type="GO" id="GO:0004089">
    <property type="term" value="F:carbonate dehydratase activity"/>
    <property type="evidence" value="ECO:0007669"/>
    <property type="project" value="UniProtKB-EC"/>
</dbReference>
<sequence>MTLLEELLDFNSKFVEEEKYLEYRTTSTPDKKLLIVSCMDTRLTELSLKALGLKNGDIKQVKNAGAVISHPYGSTMRSILVGVYQLNVDEVIIMGHYDCGFGALKPEPIVQAMQDRGINKSVFETLEHSGIEVYSWLKGFDSVEESVLEGVKNIKNHPLMDDSVPIHGLVMNPETGKVDLIVNGYEY</sequence>
<dbReference type="RefSeq" id="WP_186088572.1">
    <property type="nucleotide sequence ID" value="NZ_BMDB01000004.1"/>
</dbReference>
<accession>A0A6V7RPL1</accession>
<evidence type="ECO:0000256" key="4">
    <source>
        <dbReference type="ARBA" id="ARBA00022833"/>
    </source>
</evidence>
<dbReference type="EC" id="4.2.1.1" evidence="2"/>
<gene>
    <name evidence="7" type="primary">mtcA1</name>
    <name evidence="7" type="ORF">JEOSCH030_01794</name>
</gene>
<dbReference type="AlphaFoldDB" id="A0A6V7RPL1"/>
<dbReference type="PANTHER" id="PTHR43175:SF3">
    <property type="entry name" value="CARBON DISULFIDE HYDROLASE"/>
    <property type="match status" value="1"/>
</dbReference>
<dbReference type="Proteomes" id="UP000521032">
    <property type="component" value="Unassembled WGS sequence"/>
</dbReference>
<dbReference type="PANTHER" id="PTHR43175">
    <property type="entry name" value="CARBONIC ANHYDRASE"/>
    <property type="match status" value="1"/>
</dbReference>
<keyword evidence="3 6" id="KW-0479">Metal-binding</keyword>
<proteinExistence type="inferred from homology"/>
<name>A0A6V7RPL1_9BACL</name>
<evidence type="ECO:0000256" key="2">
    <source>
        <dbReference type="ARBA" id="ARBA00012925"/>
    </source>
</evidence>
<reference evidence="7 8" key="1">
    <citation type="submission" date="2020-07" db="EMBL/GenBank/DDBJ databases">
        <authorList>
            <person name="Criscuolo A."/>
        </authorList>
    </citation>
    <scope>NUCLEOTIDE SEQUENCE [LARGE SCALE GENOMIC DNA]</scope>
    <source>
        <strain evidence="8">CIP 111030</strain>
    </source>
</reference>
<feature type="binding site" evidence="6">
    <location>
        <position position="38"/>
    </location>
    <ligand>
        <name>Zn(2+)</name>
        <dbReference type="ChEBI" id="CHEBI:29105"/>
    </ligand>
</feature>
<comment type="catalytic activity">
    <reaction evidence="5">
        <text>hydrogencarbonate + H(+) = CO2 + H2O</text>
        <dbReference type="Rhea" id="RHEA:10748"/>
        <dbReference type="ChEBI" id="CHEBI:15377"/>
        <dbReference type="ChEBI" id="CHEBI:15378"/>
        <dbReference type="ChEBI" id="CHEBI:16526"/>
        <dbReference type="ChEBI" id="CHEBI:17544"/>
        <dbReference type="EC" id="4.2.1.1"/>
    </reaction>
</comment>
<organism evidence="7 8">
    <name type="scientific">Phocicoccus schoeneichii</name>
    <dbReference type="NCBI Taxonomy" id="1812261"/>
    <lineage>
        <taxon>Bacteria</taxon>
        <taxon>Bacillati</taxon>
        <taxon>Bacillota</taxon>
        <taxon>Bacilli</taxon>
        <taxon>Bacillales</taxon>
        <taxon>Salinicoccaceae</taxon>
        <taxon>Phocicoccus</taxon>
    </lineage>
</organism>
<comment type="similarity">
    <text evidence="1">Belongs to the beta-class carbonic anhydrase family.</text>
</comment>
<feature type="binding site" evidence="6">
    <location>
        <position position="40"/>
    </location>
    <ligand>
        <name>Zn(2+)</name>
        <dbReference type="ChEBI" id="CHEBI:29105"/>
    </ligand>
</feature>
<evidence type="ECO:0000313" key="8">
    <source>
        <dbReference type="Proteomes" id="UP000521032"/>
    </source>
</evidence>